<feature type="compositionally biased region" description="Acidic residues" evidence="1">
    <location>
        <begin position="18"/>
        <end position="27"/>
    </location>
</feature>
<name>A0ABQ9JI64_9CUCU</name>
<evidence type="ECO:0000313" key="2">
    <source>
        <dbReference type="EMBL" id="KAJ8977745.1"/>
    </source>
</evidence>
<gene>
    <name evidence="2" type="ORF">NQ317_005734</name>
</gene>
<organism evidence="2 3">
    <name type="scientific">Molorchus minor</name>
    <dbReference type="NCBI Taxonomy" id="1323400"/>
    <lineage>
        <taxon>Eukaryota</taxon>
        <taxon>Metazoa</taxon>
        <taxon>Ecdysozoa</taxon>
        <taxon>Arthropoda</taxon>
        <taxon>Hexapoda</taxon>
        <taxon>Insecta</taxon>
        <taxon>Pterygota</taxon>
        <taxon>Neoptera</taxon>
        <taxon>Endopterygota</taxon>
        <taxon>Coleoptera</taxon>
        <taxon>Polyphaga</taxon>
        <taxon>Cucujiformia</taxon>
        <taxon>Chrysomeloidea</taxon>
        <taxon>Cerambycidae</taxon>
        <taxon>Lamiinae</taxon>
        <taxon>Monochamini</taxon>
        <taxon>Molorchus</taxon>
    </lineage>
</organism>
<dbReference type="Proteomes" id="UP001162164">
    <property type="component" value="Unassembled WGS sequence"/>
</dbReference>
<feature type="region of interest" description="Disordered" evidence="1">
    <location>
        <begin position="1"/>
        <end position="46"/>
    </location>
</feature>
<dbReference type="EMBL" id="JAPWTJ010000513">
    <property type="protein sequence ID" value="KAJ8977745.1"/>
    <property type="molecule type" value="Genomic_DNA"/>
</dbReference>
<accession>A0ABQ9JI64</accession>
<keyword evidence="3" id="KW-1185">Reference proteome</keyword>
<comment type="caution">
    <text evidence="2">The sequence shown here is derived from an EMBL/GenBank/DDBJ whole genome shotgun (WGS) entry which is preliminary data.</text>
</comment>
<proteinExistence type="predicted"/>
<protein>
    <submittedName>
        <fullName evidence="2">Uncharacterized protein</fullName>
    </submittedName>
</protein>
<evidence type="ECO:0000256" key="1">
    <source>
        <dbReference type="SAM" id="MobiDB-lite"/>
    </source>
</evidence>
<reference evidence="2" key="1">
    <citation type="journal article" date="2023" name="Insect Mol. Biol.">
        <title>Genome sequencing provides insights into the evolution of gene families encoding plant cell wall-degrading enzymes in longhorned beetles.</title>
        <authorList>
            <person name="Shin N.R."/>
            <person name="Okamura Y."/>
            <person name="Kirsch R."/>
            <person name="Pauchet Y."/>
        </authorList>
    </citation>
    <scope>NUCLEOTIDE SEQUENCE</scope>
    <source>
        <strain evidence="2">MMC_N1</strain>
    </source>
</reference>
<sequence>MWSGSEHLPFIRLPESQEPQDDSDDDPPTEKSGSVHFPKPSIFQSGMPTSLAKDSLVHYRFINGVQNTATKVPFSNPCNSWGFNEDMR</sequence>
<evidence type="ECO:0000313" key="3">
    <source>
        <dbReference type="Proteomes" id="UP001162164"/>
    </source>
</evidence>